<feature type="binding site" evidence="11">
    <location>
        <begin position="312"/>
        <end position="319"/>
    </location>
    <ligand>
        <name>ATP</name>
        <dbReference type="ChEBI" id="CHEBI:30616"/>
        <label>2</label>
    </ligand>
</feature>
<evidence type="ECO:0000313" key="15">
    <source>
        <dbReference type="Proteomes" id="UP000001508"/>
    </source>
</evidence>
<reference evidence="15" key="1">
    <citation type="submission" date="2010-02" db="EMBL/GenBank/DDBJ databases">
        <title>Complete sequence of Desulfurivibrio alkaliphilus AHT2.</title>
        <authorList>
            <consortium name="US DOE Joint Genome Institute"/>
            <person name="Pitluck S."/>
            <person name="Chertkov O."/>
            <person name="Detter J.C."/>
            <person name="Han C."/>
            <person name="Tapia R."/>
            <person name="Larimer F."/>
            <person name="Land M."/>
            <person name="Hauser L."/>
            <person name="Kyrpides N."/>
            <person name="Mikhailova N."/>
            <person name="Sorokin D.Y."/>
            <person name="Muyzer G."/>
            <person name="Woyke T."/>
        </authorList>
    </citation>
    <scope>NUCLEOTIDE SEQUENCE [LARGE SCALE GENOMIC DNA]</scope>
    <source>
        <strain evidence="15">DSM 19089 / UNIQEM U267 / AHT2</strain>
    </source>
</reference>
<feature type="domain" description="ABC transporter" evidence="13">
    <location>
        <begin position="280"/>
        <end position="499"/>
    </location>
</feature>
<feature type="region of interest" description="Disordered" evidence="12">
    <location>
        <begin position="497"/>
        <end position="528"/>
    </location>
</feature>
<dbReference type="RefSeq" id="WP_013164602.1">
    <property type="nucleotide sequence ID" value="NC_014216.1"/>
</dbReference>
<evidence type="ECO:0000256" key="2">
    <source>
        <dbReference type="ARBA" id="ARBA00022737"/>
    </source>
</evidence>
<proteinExistence type="inferred from homology"/>
<dbReference type="Proteomes" id="UP000001508">
    <property type="component" value="Chromosome"/>
</dbReference>
<dbReference type="PANTHER" id="PTHR42855:SF1">
    <property type="entry name" value="ABC TRANSPORTER DOMAIN-CONTAINING PROTEIN"/>
    <property type="match status" value="1"/>
</dbReference>
<dbReference type="KEGG" id="dak:DaAHT2_2425"/>
<evidence type="ECO:0000256" key="12">
    <source>
        <dbReference type="SAM" id="MobiDB-lite"/>
    </source>
</evidence>
<feature type="binding site" evidence="11">
    <location>
        <begin position="36"/>
        <end position="43"/>
    </location>
    <ligand>
        <name>ATP</name>
        <dbReference type="ChEBI" id="CHEBI:30616"/>
        <label>1</label>
    </ligand>
</feature>
<dbReference type="InterPro" id="IPR043686">
    <property type="entry name" value="Uup"/>
</dbReference>
<dbReference type="Pfam" id="PF00005">
    <property type="entry name" value="ABC_tran"/>
    <property type="match status" value="2"/>
</dbReference>
<evidence type="ECO:0000256" key="6">
    <source>
        <dbReference type="ARBA" id="ARBA00022840"/>
    </source>
</evidence>
<dbReference type="InterPro" id="IPR017871">
    <property type="entry name" value="ABC_transporter-like_CS"/>
</dbReference>
<dbReference type="GO" id="GO:0005737">
    <property type="term" value="C:cytoplasm"/>
    <property type="evidence" value="ECO:0007669"/>
    <property type="project" value="UniProtKB-SubCell"/>
</dbReference>
<dbReference type="FunFam" id="3.40.50.300:FF:000309">
    <property type="entry name" value="ABC transporter ATP-binding protein"/>
    <property type="match status" value="1"/>
</dbReference>
<comment type="similarity">
    <text evidence="10 11">Belongs to the ABC transporter superfamily. ABCF family. Uup subfamily.</text>
</comment>
<keyword evidence="15" id="KW-1185">Reference proteome</keyword>
<name>D6Z057_DESAT</name>
<evidence type="ECO:0000313" key="14">
    <source>
        <dbReference type="EMBL" id="ADH87090.1"/>
    </source>
</evidence>
<dbReference type="PROSITE" id="PS00211">
    <property type="entry name" value="ABC_TRANSPORTER_1"/>
    <property type="match status" value="1"/>
</dbReference>
<evidence type="ECO:0000256" key="10">
    <source>
        <dbReference type="ARBA" id="ARBA00061478"/>
    </source>
</evidence>
<evidence type="ECO:0000256" key="8">
    <source>
        <dbReference type="ARBA" id="ARBA00023204"/>
    </source>
</evidence>
<dbReference type="Pfam" id="PF16326">
    <property type="entry name" value="ABC_tran_CTD"/>
    <property type="match status" value="1"/>
</dbReference>
<dbReference type="InterPro" id="IPR037118">
    <property type="entry name" value="Val-tRNA_synth_C_sf"/>
</dbReference>
<evidence type="ECO:0000256" key="5">
    <source>
        <dbReference type="ARBA" id="ARBA00022801"/>
    </source>
</evidence>
<evidence type="ECO:0000256" key="4">
    <source>
        <dbReference type="ARBA" id="ARBA00022763"/>
    </source>
</evidence>
<dbReference type="InterPro" id="IPR003593">
    <property type="entry name" value="AAA+_ATPase"/>
</dbReference>
<organism evidence="14 15">
    <name type="scientific">Desulfurivibrio alkaliphilus (strain DSM 19089 / UNIQEM U267 / AHT2)</name>
    <dbReference type="NCBI Taxonomy" id="589865"/>
    <lineage>
        <taxon>Bacteria</taxon>
        <taxon>Pseudomonadati</taxon>
        <taxon>Thermodesulfobacteriota</taxon>
        <taxon>Desulfobulbia</taxon>
        <taxon>Desulfobulbales</taxon>
        <taxon>Desulfobulbaceae</taxon>
        <taxon>Desulfurivibrio</taxon>
    </lineage>
</organism>
<comment type="catalytic activity">
    <reaction evidence="9 11">
        <text>ATP + H2O = ADP + phosphate + H(+)</text>
        <dbReference type="Rhea" id="RHEA:13065"/>
        <dbReference type="ChEBI" id="CHEBI:15377"/>
        <dbReference type="ChEBI" id="CHEBI:15378"/>
        <dbReference type="ChEBI" id="CHEBI:30616"/>
        <dbReference type="ChEBI" id="CHEBI:43474"/>
        <dbReference type="ChEBI" id="CHEBI:456216"/>
    </reaction>
</comment>
<feature type="coiled-coil region" evidence="11">
    <location>
        <begin position="537"/>
        <end position="602"/>
    </location>
</feature>
<feature type="domain" description="ABC transporter" evidence="13">
    <location>
        <begin position="4"/>
        <end position="213"/>
    </location>
</feature>
<evidence type="ECO:0000256" key="7">
    <source>
        <dbReference type="ARBA" id="ARBA00023125"/>
    </source>
</evidence>
<dbReference type="EC" id="3.6.1.-" evidence="11"/>
<dbReference type="SMART" id="SM00382">
    <property type="entry name" value="AAA"/>
    <property type="match status" value="2"/>
</dbReference>
<dbReference type="CDD" id="cd03221">
    <property type="entry name" value="ABCF_EF-3"/>
    <property type="match status" value="2"/>
</dbReference>
<dbReference type="FunCoup" id="D6Z057">
    <property type="interactions" value="265"/>
</dbReference>
<keyword evidence="8 11" id="KW-0234">DNA repair</keyword>
<dbReference type="AlphaFoldDB" id="D6Z057"/>
<dbReference type="InParanoid" id="D6Z057"/>
<evidence type="ECO:0000256" key="3">
    <source>
        <dbReference type="ARBA" id="ARBA00022741"/>
    </source>
</evidence>
<dbReference type="GO" id="GO:0006281">
    <property type="term" value="P:DNA repair"/>
    <property type="evidence" value="ECO:0007669"/>
    <property type="project" value="UniProtKB-KW"/>
</dbReference>
<dbReference type="GO" id="GO:0043022">
    <property type="term" value="F:ribosome binding"/>
    <property type="evidence" value="ECO:0007669"/>
    <property type="project" value="UniProtKB-UniRule"/>
</dbReference>
<evidence type="ECO:0000256" key="9">
    <source>
        <dbReference type="ARBA" id="ARBA00049360"/>
    </source>
</evidence>
<keyword evidence="5 11" id="KW-0378">Hydrolase</keyword>
<gene>
    <name evidence="11" type="primary">uup</name>
    <name evidence="14" type="ordered locus">DaAHT2_2425</name>
</gene>
<evidence type="ECO:0000256" key="11">
    <source>
        <dbReference type="HAMAP-Rule" id="MF_00848"/>
    </source>
</evidence>
<dbReference type="HOGENOM" id="CLU_000604_36_0_7"/>
<dbReference type="InterPro" id="IPR003439">
    <property type="entry name" value="ABC_transporter-like_ATP-bd"/>
</dbReference>
<dbReference type="GO" id="GO:0003677">
    <property type="term" value="F:DNA binding"/>
    <property type="evidence" value="ECO:0007669"/>
    <property type="project" value="UniProtKB-UniRule"/>
</dbReference>
<dbReference type="Gene3D" id="3.40.50.300">
    <property type="entry name" value="P-loop containing nucleotide triphosphate hydrolases"/>
    <property type="match status" value="3"/>
</dbReference>
<dbReference type="Pfam" id="PF12848">
    <property type="entry name" value="ABC_tran_Xtn"/>
    <property type="match status" value="1"/>
</dbReference>
<sequence>MALVSLQQVSLAFGGRPLLDEVNLQLEPGERICLLGRNGEGKSTLLRLLNGEVEADGGEIVRQKGLRCACLEQEVPAELRGTVYQVAAGGPGPVDSLHLEKVLSRLDLPAEQEFGSLSGGLKRRVLLARALAGDPELLLLDEPTNHLDIAAITRMEEILLNFPGALLFVTHDRQLVRRLATRIIELDRGRLTSWPGDYDNYLRRRDERLAAEQSGQAKFDRKLAEEEAWIRQGIKARRTRNQGRVEALRKMRRDRAARREQSGRVKMQIQDGTRSGRLVAEAKELSFTYGAEPVISGLTTTIMRGDKVGIIGPNGVGKSTLLRLLLGQLAPTAGHLRLGVNLEICYFDQQREQLDPARTVADNLAEGRDTVLINGQSRHVLGYLKDFLFTPERARSPVAILSGGEKNRLLLARLFTRPCNVLVMDEPTNDLDVETLELLEELLLDFKGTLLLVSHDRAFLDNVVTSTLVFEGQGRVVEYAGGYQDWLRQRAAAEAAGKNTEPAASTRAGERGNAAPAATGEKERQPAGLSFTEKHELAELPAKLEALEAEQEELSAALAEPDFYRRPAEEITDHQQRLQALQEKLEAAYQRWEELEEKAQAD</sequence>
<dbReference type="PANTHER" id="PTHR42855">
    <property type="entry name" value="ABC TRANSPORTER ATP-BINDING SUBUNIT"/>
    <property type="match status" value="1"/>
</dbReference>
<comment type="function">
    <text evidence="11">Probably plays a role in ribosome assembly or function. May be involved in resolution of branched DNA intermediates that result from template switching in postreplication gaps. Binds DNA and has ATPase activity.</text>
</comment>
<evidence type="ECO:0000256" key="1">
    <source>
        <dbReference type="ARBA" id="ARBA00022490"/>
    </source>
</evidence>
<keyword evidence="6 11" id="KW-0067">ATP-binding</keyword>
<keyword evidence="2 11" id="KW-0677">Repeat</keyword>
<dbReference type="InterPro" id="IPR027417">
    <property type="entry name" value="P-loop_NTPase"/>
</dbReference>
<dbReference type="EMBL" id="CP001940">
    <property type="protein sequence ID" value="ADH87090.1"/>
    <property type="molecule type" value="Genomic_DNA"/>
</dbReference>
<evidence type="ECO:0000259" key="13">
    <source>
        <dbReference type="PROSITE" id="PS50893"/>
    </source>
</evidence>
<dbReference type="PROSITE" id="PS50893">
    <property type="entry name" value="ABC_TRANSPORTER_2"/>
    <property type="match status" value="2"/>
</dbReference>
<keyword evidence="7 11" id="KW-0238">DNA-binding</keyword>
<dbReference type="eggNOG" id="COG0488">
    <property type="taxonomic scope" value="Bacteria"/>
</dbReference>
<dbReference type="Gene3D" id="1.10.287.380">
    <property type="entry name" value="Valyl-tRNA synthetase, C-terminal domain"/>
    <property type="match status" value="1"/>
</dbReference>
<dbReference type="InterPro" id="IPR032524">
    <property type="entry name" value="ABC_tran_C"/>
</dbReference>
<keyword evidence="11" id="KW-0175">Coiled coil</keyword>
<dbReference type="InterPro" id="IPR032781">
    <property type="entry name" value="ABC_tran_Xtn"/>
</dbReference>
<keyword evidence="1 11" id="KW-0963">Cytoplasm</keyword>
<dbReference type="GO" id="GO:0016887">
    <property type="term" value="F:ATP hydrolysis activity"/>
    <property type="evidence" value="ECO:0007669"/>
    <property type="project" value="UniProtKB-UniRule"/>
</dbReference>
<keyword evidence="4 11" id="KW-0227">DNA damage</keyword>
<dbReference type="STRING" id="589865.DaAHT2_2425"/>
<dbReference type="InterPro" id="IPR051309">
    <property type="entry name" value="ABCF_ATPase"/>
</dbReference>
<comment type="subcellular location">
    <subcellularLocation>
        <location evidence="11">Cytoplasm</location>
    </subcellularLocation>
    <text evidence="11">Associates with ribosomes.</text>
</comment>
<dbReference type="SUPFAM" id="SSF52540">
    <property type="entry name" value="P-loop containing nucleoside triphosphate hydrolases"/>
    <property type="match status" value="2"/>
</dbReference>
<accession>D6Z057</accession>
<dbReference type="GO" id="GO:0005524">
    <property type="term" value="F:ATP binding"/>
    <property type="evidence" value="ECO:0007669"/>
    <property type="project" value="UniProtKB-UniRule"/>
</dbReference>
<dbReference type="HAMAP" id="MF_00848">
    <property type="entry name" value="Uup"/>
    <property type="match status" value="1"/>
</dbReference>
<dbReference type="OrthoDB" id="9808609at2"/>
<keyword evidence="3 11" id="KW-0547">Nucleotide-binding</keyword>
<protein>
    <recommendedName>
        <fullName evidence="11">ATP-binding protein Uup</fullName>
        <ecNumber evidence="11">3.6.1.-</ecNumber>
    </recommendedName>
</protein>